<feature type="compositionally biased region" description="Basic and acidic residues" evidence="1">
    <location>
        <begin position="351"/>
        <end position="360"/>
    </location>
</feature>
<evidence type="ECO:0000256" key="1">
    <source>
        <dbReference type="SAM" id="MobiDB-lite"/>
    </source>
</evidence>
<feature type="region of interest" description="Disordered" evidence="1">
    <location>
        <begin position="230"/>
        <end position="262"/>
    </location>
</feature>
<dbReference type="EMBL" id="JAWDGP010004908">
    <property type="protein sequence ID" value="KAK3761333.1"/>
    <property type="molecule type" value="Genomic_DNA"/>
</dbReference>
<sequence length="385" mass="42045">MGQHTMPAIKHLQRSVTSYENHGAFRWNKPSFQAFQLRPWTKDPEIEETLRGSLGIYGPGVASEISSRAKSVPAREKNQMCLERDEVRTAHSVSNMREFISLAPKSSLEAMPVRPPLSKTKQIPGRYFPKATPADTARVVSFSVFRRYRPPVRSRAQAIGNSKSLDTNNLPIESVSFLDTFPRSHRGSNSPSFGRGRRIKKPNRSFGVTEFPEIKSEIFAICFNNMHVSGGSSRRQKDEAGGDIVSGTGEKSNGKLSQYDPSSELHSDYYTIKRLSLGTPSSKAGSSSRAFSVVLRGQPKLLHPKLALMGEDATQEIRPNKGTGGGARSSDSSLVDAAENQLECAAAAESDNARLSEDPKQAAGPKVMVKIDAPVMPPIDMATLS</sequence>
<dbReference type="AlphaFoldDB" id="A0AAE0Z1U2"/>
<feature type="region of interest" description="Disordered" evidence="1">
    <location>
        <begin position="316"/>
        <end position="342"/>
    </location>
</feature>
<name>A0AAE0Z1U2_9GAST</name>
<dbReference type="Proteomes" id="UP001283361">
    <property type="component" value="Unassembled WGS sequence"/>
</dbReference>
<feature type="region of interest" description="Disordered" evidence="1">
    <location>
        <begin position="347"/>
        <end position="366"/>
    </location>
</feature>
<reference evidence="2" key="1">
    <citation type="journal article" date="2023" name="G3 (Bethesda)">
        <title>A reference genome for the long-term kleptoplast-retaining sea slug Elysia crispata morphotype clarki.</title>
        <authorList>
            <person name="Eastman K.E."/>
            <person name="Pendleton A.L."/>
            <person name="Shaikh M.A."/>
            <person name="Suttiyut T."/>
            <person name="Ogas R."/>
            <person name="Tomko P."/>
            <person name="Gavelis G."/>
            <person name="Widhalm J.R."/>
            <person name="Wisecaver J.H."/>
        </authorList>
    </citation>
    <scope>NUCLEOTIDE SEQUENCE</scope>
    <source>
        <strain evidence="2">ECLA1</strain>
    </source>
</reference>
<proteinExistence type="predicted"/>
<evidence type="ECO:0000313" key="3">
    <source>
        <dbReference type="Proteomes" id="UP001283361"/>
    </source>
</evidence>
<organism evidence="2 3">
    <name type="scientific">Elysia crispata</name>
    <name type="common">lettuce slug</name>
    <dbReference type="NCBI Taxonomy" id="231223"/>
    <lineage>
        <taxon>Eukaryota</taxon>
        <taxon>Metazoa</taxon>
        <taxon>Spiralia</taxon>
        <taxon>Lophotrochozoa</taxon>
        <taxon>Mollusca</taxon>
        <taxon>Gastropoda</taxon>
        <taxon>Heterobranchia</taxon>
        <taxon>Euthyneura</taxon>
        <taxon>Panpulmonata</taxon>
        <taxon>Sacoglossa</taxon>
        <taxon>Placobranchoidea</taxon>
        <taxon>Plakobranchidae</taxon>
        <taxon>Elysia</taxon>
    </lineage>
</organism>
<comment type="caution">
    <text evidence="2">The sequence shown here is derived from an EMBL/GenBank/DDBJ whole genome shotgun (WGS) entry which is preliminary data.</text>
</comment>
<accession>A0AAE0Z1U2</accession>
<evidence type="ECO:0000313" key="2">
    <source>
        <dbReference type="EMBL" id="KAK3761333.1"/>
    </source>
</evidence>
<feature type="region of interest" description="Disordered" evidence="1">
    <location>
        <begin position="181"/>
        <end position="201"/>
    </location>
</feature>
<keyword evidence="3" id="KW-1185">Reference proteome</keyword>
<feature type="compositionally biased region" description="Polar residues" evidence="1">
    <location>
        <begin position="249"/>
        <end position="261"/>
    </location>
</feature>
<protein>
    <submittedName>
        <fullName evidence="2">Uncharacterized protein</fullName>
    </submittedName>
</protein>
<gene>
    <name evidence="2" type="ORF">RRG08_060903</name>
</gene>